<dbReference type="Gene3D" id="1.10.150.130">
    <property type="match status" value="1"/>
</dbReference>
<reference evidence="7 8" key="1">
    <citation type="submission" date="2017-02" db="EMBL/GenBank/DDBJ databases">
        <authorList>
            <person name="Peterson S.W."/>
        </authorList>
    </citation>
    <scope>NUCLEOTIDE SEQUENCE [LARGE SCALE GENOMIC DNA]</scope>
    <source>
        <strain evidence="7 8">DSM 21481</strain>
    </source>
</reference>
<organism evidence="7 8">
    <name type="scientific">Krasilnikoviella flava</name>
    <dbReference type="NCBI Taxonomy" id="526729"/>
    <lineage>
        <taxon>Bacteria</taxon>
        <taxon>Bacillati</taxon>
        <taxon>Actinomycetota</taxon>
        <taxon>Actinomycetes</taxon>
        <taxon>Micrococcales</taxon>
        <taxon>Promicromonosporaceae</taxon>
        <taxon>Krasilnikoviella</taxon>
    </lineage>
</organism>
<dbReference type="InterPro" id="IPR053876">
    <property type="entry name" value="Phage_int_M"/>
</dbReference>
<dbReference type="InterPro" id="IPR010998">
    <property type="entry name" value="Integrase_recombinase_N"/>
</dbReference>
<dbReference type="InterPro" id="IPR050808">
    <property type="entry name" value="Phage_Integrase"/>
</dbReference>
<name>A0A1T5IRD4_9MICO</name>
<dbReference type="InterPro" id="IPR013762">
    <property type="entry name" value="Integrase-like_cat_sf"/>
</dbReference>
<dbReference type="GO" id="GO:0003677">
    <property type="term" value="F:DNA binding"/>
    <property type="evidence" value="ECO:0007669"/>
    <property type="project" value="UniProtKB-KW"/>
</dbReference>
<keyword evidence="3" id="KW-0238">DNA-binding</keyword>
<dbReference type="InterPro" id="IPR011010">
    <property type="entry name" value="DNA_brk_join_enz"/>
</dbReference>
<keyword evidence="2" id="KW-0229">DNA integration</keyword>
<dbReference type="Pfam" id="PF00589">
    <property type="entry name" value="Phage_integrase"/>
    <property type="match status" value="1"/>
</dbReference>
<evidence type="ECO:0000313" key="7">
    <source>
        <dbReference type="EMBL" id="SKC41568.1"/>
    </source>
</evidence>
<gene>
    <name evidence="7" type="ORF">SAMN04324258_0825</name>
</gene>
<evidence type="ECO:0000256" key="2">
    <source>
        <dbReference type="ARBA" id="ARBA00022908"/>
    </source>
</evidence>
<dbReference type="Proteomes" id="UP000189777">
    <property type="component" value="Unassembled WGS sequence"/>
</dbReference>
<dbReference type="InterPro" id="IPR002104">
    <property type="entry name" value="Integrase_catalytic"/>
</dbReference>
<dbReference type="GO" id="GO:0006310">
    <property type="term" value="P:DNA recombination"/>
    <property type="evidence" value="ECO:0007669"/>
    <property type="project" value="UniProtKB-KW"/>
</dbReference>
<keyword evidence="8" id="KW-1185">Reference proteome</keyword>
<evidence type="ECO:0000256" key="4">
    <source>
        <dbReference type="ARBA" id="ARBA00023172"/>
    </source>
</evidence>
<feature type="domain" description="Tyr recombinase" evidence="6">
    <location>
        <begin position="182"/>
        <end position="386"/>
    </location>
</feature>
<comment type="similarity">
    <text evidence="1">Belongs to the 'phage' integrase family.</text>
</comment>
<dbReference type="Gene3D" id="1.10.443.10">
    <property type="entry name" value="Intergrase catalytic core"/>
    <property type="match status" value="1"/>
</dbReference>
<feature type="region of interest" description="Disordered" evidence="5">
    <location>
        <begin position="41"/>
        <end position="74"/>
    </location>
</feature>
<sequence>MPRKPIEPGRWGQIRRREISPGVWRAQALYRDFTGVLHKYESRGPSGAAAQRRLEDRLHRASTDGTSGGGATITPESRMTVVFDQWVSEKQVEGQITPQSLATYLGVLERDLRPAFGALRVREVTPVAVNRVLMALSAARKFDTARQARNVLSQVMMMCVRYGAAPFNPVRDAVTVRKPRRDEVRALGLEDIALLRKAVREWEDRPALPRGRRNITLLPQIVDTMLGTGLRIGECLALREADLDLDAPVPTLTVTGTIVRVEGRLLRQSKPKSDTSRRTITLPAFVVAAITEALDLGLDGGPDDLVFPSTNATPRAPSRIRDQLRDAQAAIGTKVTPHDFRRTVATQVANSTTIANATALLGHADEGTTRAALCEADPRGAGPARSDRSAGHSGFGIRDGRCTEGGGTVMAEPTDFGWSRLVRHSVTVDVELRMAGRAGDAHPRPIQSGYRAQWDGLRYPDALLYRDVREAPLILASRTAVAAGEVAVARLYPIVLKEWEATAPGDRLVLVTAGSLKRLGEATVVAIHGLRPGGATASTGSLPEGKTE</sequence>
<feature type="region of interest" description="Disordered" evidence="5">
    <location>
        <begin position="377"/>
        <end position="399"/>
    </location>
</feature>
<dbReference type="OrthoDB" id="4326943at2"/>
<dbReference type="PANTHER" id="PTHR30629">
    <property type="entry name" value="PROPHAGE INTEGRASE"/>
    <property type="match status" value="1"/>
</dbReference>
<feature type="compositionally biased region" description="Basic and acidic residues" evidence="5">
    <location>
        <begin position="52"/>
        <end position="62"/>
    </location>
</feature>
<evidence type="ECO:0000313" key="8">
    <source>
        <dbReference type="Proteomes" id="UP000189777"/>
    </source>
</evidence>
<keyword evidence="4" id="KW-0233">DNA recombination</keyword>
<dbReference type="PANTHER" id="PTHR30629:SF2">
    <property type="entry name" value="PROPHAGE INTEGRASE INTS-RELATED"/>
    <property type="match status" value="1"/>
</dbReference>
<evidence type="ECO:0000256" key="5">
    <source>
        <dbReference type="SAM" id="MobiDB-lite"/>
    </source>
</evidence>
<accession>A0A1T5IRD4</accession>
<dbReference type="STRING" id="526729.SAMN04324258_0825"/>
<dbReference type="PROSITE" id="PS51898">
    <property type="entry name" value="TYR_RECOMBINASE"/>
    <property type="match status" value="1"/>
</dbReference>
<dbReference type="SUPFAM" id="SSF56349">
    <property type="entry name" value="DNA breaking-rejoining enzymes"/>
    <property type="match status" value="1"/>
</dbReference>
<evidence type="ECO:0000256" key="1">
    <source>
        <dbReference type="ARBA" id="ARBA00008857"/>
    </source>
</evidence>
<proteinExistence type="inferred from homology"/>
<evidence type="ECO:0000256" key="3">
    <source>
        <dbReference type="ARBA" id="ARBA00023125"/>
    </source>
</evidence>
<dbReference type="Pfam" id="PF22022">
    <property type="entry name" value="Phage_int_M"/>
    <property type="match status" value="1"/>
</dbReference>
<dbReference type="AlphaFoldDB" id="A0A1T5IRD4"/>
<dbReference type="GO" id="GO:0015074">
    <property type="term" value="P:DNA integration"/>
    <property type="evidence" value="ECO:0007669"/>
    <property type="project" value="UniProtKB-KW"/>
</dbReference>
<evidence type="ECO:0000259" key="6">
    <source>
        <dbReference type="PROSITE" id="PS51898"/>
    </source>
</evidence>
<protein>
    <submittedName>
        <fullName evidence="7">Site-specific recombinase XerD</fullName>
    </submittedName>
</protein>
<dbReference type="EMBL" id="FUZQ01000001">
    <property type="protein sequence ID" value="SKC41568.1"/>
    <property type="molecule type" value="Genomic_DNA"/>
</dbReference>